<evidence type="ECO:0000256" key="3">
    <source>
        <dbReference type="ARBA" id="ARBA00022801"/>
    </source>
</evidence>
<keyword evidence="2" id="KW-0732">Signal</keyword>
<gene>
    <name evidence="4" type="ORF">LDX50_27105</name>
</gene>
<evidence type="ECO:0000256" key="2">
    <source>
        <dbReference type="ARBA" id="ARBA00022729"/>
    </source>
</evidence>
<dbReference type="InterPro" id="IPR012640">
    <property type="entry name" value="Membr_lipoprot_lipid_attach_CS"/>
</dbReference>
<keyword evidence="3" id="KW-0378">Hydrolase</keyword>
<keyword evidence="5" id="KW-1185">Reference proteome</keyword>
<sequence>MRRYLMFLGLVIILSGCAKEHFEGTEQRRSYRIHLPSGYADNGEELPVLIVLHGNPSNGWQMMLWTGMNKTADEYGFVVVYPDATNKKWPIIPENNVTEISDMKRLVDEITRRYRVDSDRFFLAGISGGGIFSFQVMKELPGLFAGFAVVSGNLPRSYDNEDFQSAPFLYIHGTADYLYPGRVELLSADDTLMKWLSVNNCDPTPMITELPDTNERDESTVSRLTYNGDPGNGVIFYRVNGGGHQWPGAVFNANTFHGNPLGPLNKDLSANEAIWRFMERNFPATANN</sequence>
<dbReference type="Pfam" id="PF10503">
    <property type="entry name" value="Esterase_PHB"/>
    <property type="match status" value="1"/>
</dbReference>
<keyword evidence="4" id="KW-0449">Lipoprotein</keyword>
<dbReference type="InterPro" id="IPR050955">
    <property type="entry name" value="Plant_Biomass_Hydrol_Est"/>
</dbReference>
<reference evidence="4" key="1">
    <citation type="submission" date="2021-09" db="EMBL/GenBank/DDBJ databases">
        <title>Fulvivirga sp. isolated from coastal sediment.</title>
        <authorList>
            <person name="Yu H."/>
        </authorList>
    </citation>
    <scope>NUCLEOTIDE SEQUENCE</scope>
    <source>
        <strain evidence="4">1062</strain>
    </source>
</reference>
<dbReference type="Pfam" id="PF08139">
    <property type="entry name" value="LPAM_1"/>
    <property type="match status" value="1"/>
</dbReference>
<evidence type="ECO:0000313" key="5">
    <source>
        <dbReference type="Proteomes" id="UP001139409"/>
    </source>
</evidence>
<evidence type="ECO:0000256" key="1">
    <source>
        <dbReference type="ARBA" id="ARBA00017922"/>
    </source>
</evidence>
<dbReference type="GO" id="GO:0005576">
    <property type="term" value="C:extracellular region"/>
    <property type="evidence" value="ECO:0007669"/>
    <property type="project" value="InterPro"/>
</dbReference>
<name>A0A9X1L1T5_9BACT</name>
<dbReference type="Gene3D" id="3.40.50.1820">
    <property type="entry name" value="alpha/beta hydrolase"/>
    <property type="match status" value="1"/>
</dbReference>
<dbReference type="PROSITE" id="PS51257">
    <property type="entry name" value="PROKAR_LIPOPROTEIN"/>
    <property type="match status" value="1"/>
</dbReference>
<accession>A0A9X1L1T5</accession>
<protein>
    <recommendedName>
        <fullName evidence="1">Type IV secretion system putative lipoprotein virB7</fullName>
    </recommendedName>
</protein>
<dbReference type="PANTHER" id="PTHR43037:SF5">
    <property type="entry name" value="FERULOYL ESTERASE"/>
    <property type="match status" value="1"/>
</dbReference>
<dbReference type="AlphaFoldDB" id="A0A9X1L1T5"/>
<dbReference type="Proteomes" id="UP001139409">
    <property type="component" value="Unassembled WGS sequence"/>
</dbReference>
<organism evidence="4 5">
    <name type="scientific">Fulvivirga sedimenti</name>
    <dbReference type="NCBI Taxonomy" id="2879465"/>
    <lineage>
        <taxon>Bacteria</taxon>
        <taxon>Pseudomonadati</taxon>
        <taxon>Bacteroidota</taxon>
        <taxon>Cytophagia</taxon>
        <taxon>Cytophagales</taxon>
        <taxon>Fulvivirgaceae</taxon>
        <taxon>Fulvivirga</taxon>
    </lineage>
</organism>
<evidence type="ECO:0000313" key="4">
    <source>
        <dbReference type="EMBL" id="MCA6078572.1"/>
    </source>
</evidence>
<dbReference type="EMBL" id="JAIXNE010000006">
    <property type="protein sequence ID" value="MCA6078572.1"/>
    <property type="molecule type" value="Genomic_DNA"/>
</dbReference>
<dbReference type="GO" id="GO:0016787">
    <property type="term" value="F:hydrolase activity"/>
    <property type="evidence" value="ECO:0007669"/>
    <property type="project" value="UniProtKB-KW"/>
</dbReference>
<dbReference type="InterPro" id="IPR029058">
    <property type="entry name" value="AB_hydrolase_fold"/>
</dbReference>
<comment type="caution">
    <text evidence="4">The sequence shown here is derived from an EMBL/GenBank/DDBJ whole genome shotgun (WGS) entry which is preliminary data.</text>
</comment>
<dbReference type="SUPFAM" id="SSF53474">
    <property type="entry name" value="alpha/beta-Hydrolases"/>
    <property type="match status" value="1"/>
</dbReference>
<dbReference type="InterPro" id="IPR010126">
    <property type="entry name" value="Esterase_phb"/>
</dbReference>
<dbReference type="PANTHER" id="PTHR43037">
    <property type="entry name" value="UNNAMED PRODUCT-RELATED"/>
    <property type="match status" value="1"/>
</dbReference>
<proteinExistence type="predicted"/>